<reference evidence="1 2" key="1">
    <citation type="submission" date="2018-05" db="EMBL/GenBank/DDBJ databases">
        <title>A metagenomic window into the 2 km-deep terrestrial subsurface aquifer revealed taxonomically and functionally diverse microbial community comprising novel uncultured bacterial lineages.</title>
        <authorList>
            <person name="Kadnikov V.V."/>
            <person name="Mardanov A.V."/>
            <person name="Beletsky A.V."/>
            <person name="Banks D."/>
            <person name="Pimenov N.V."/>
            <person name="Frank Y.A."/>
            <person name="Karnachuk O.V."/>
            <person name="Ravin N.V."/>
        </authorList>
    </citation>
    <scope>NUCLEOTIDE SEQUENCE [LARGE SCALE GENOMIC DNA]</scope>
    <source>
        <strain evidence="1">BY</strain>
    </source>
</reference>
<dbReference type="KEGG" id="schv:BRCON_0004"/>
<dbReference type="Proteomes" id="UP000262583">
    <property type="component" value="Chromosome"/>
</dbReference>
<evidence type="ECO:0000313" key="1">
    <source>
        <dbReference type="EMBL" id="AXA34781.1"/>
    </source>
</evidence>
<dbReference type="PROSITE" id="PS51257">
    <property type="entry name" value="PROKAR_LIPOPROTEIN"/>
    <property type="match status" value="1"/>
</dbReference>
<dbReference type="EMBL" id="CP030759">
    <property type="protein sequence ID" value="AXA34781.1"/>
    <property type="molecule type" value="Genomic_DNA"/>
</dbReference>
<dbReference type="AlphaFoldDB" id="A0A2Z4Y0S4"/>
<accession>A0A2Z4Y0S4</accession>
<sequence length="296" mass="33383">MRSVRRRIGEWGRVASVALLAIVVFSAVGCRGLGRFAGRADERMSFQSPLPPLAQRHLSLTQIARHLTTRAQQADSVRLQGELIVGAAGRRNPRQRFDLLLFAKPPDFARVRALQNGATFFDVLLRGQNLEVALVPERTLYRGSVAELRQYPQVLGGVDVRELLDSLFVESALLRKLWRGGEPLFYASRDHYEIRFALPRGGEERYRLRKADLLVDRYQRFVGNRRVAEIRFWRYELVESKYLIPTQIALEGASGASVLLSANQVSVNEPVTDALRAPIPSADLQVKSFAEAAREF</sequence>
<gene>
    <name evidence="1" type="ORF">BRCON_0004</name>
</gene>
<evidence type="ECO:0000313" key="2">
    <source>
        <dbReference type="Proteomes" id="UP000262583"/>
    </source>
</evidence>
<proteinExistence type="predicted"/>
<organism evidence="1 2">
    <name type="scientific">Sumerlaea chitinivorans</name>
    <dbReference type="NCBI Taxonomy" id="2250252"/>
    <lineage>
        <taxon>Bacteria</taxon>
        <taxon>Candidatus Sumerlaeota</taxon>
        <taxon>Candidatus Sumerlaeia</taxon>
        <taxon>Candidatus Sumerlaeales</taxon>
        <taxon>Candidatus Sumerlaeaceae</taxon>
        <taxon>Candidatus Sumerlaea</taxon>
    </lineage>
</organism>
<evidence type="ECO:0008006" key="3">
    <source>
        <dbReference type="Google" id="ProtNLM"/>
    </source>
</evidence>
<name>A0A2Z4Y0S4_SUMC1</name>
<protein>
    <recommendedName>
        <fullName evidence="3">DUF4292 domain-containing protein</fullName>
    </recommendedName>
</protein>